<dbReference type="AlphaFoldDB" id="A0A2W2BB45"/>
<dbReference type="InterPro" id="IPR040255">
    <property type="entry name" value="Non-specific_endonuclease"/>
</dbReference>
<reference evidence="13 14" key="1">
    <citation type="submission" date="2018-06" db="EMBL/GenBank/DDBJ databases">
        <title>Mucibacter soli gen. nov., sp. nov., a new member of the family Chitinophagaceae producing mucin.</title>
        <authorList>
            <person name="Kim M.-K."/>
            <person name="Park S."/>
            <person name="Kim T.-S."/>
            <person name="Joung Y."/>
            <person name="Han J.-H."/>
            <person name="Kim S.B."/>
        </authorList>
    </citation>
    <scope>NUCLEOTIDE SEQUENCE [LARGE SCALE GENOMIC DNA]</scope>
    <source>
        <strain evidence="13 14">R1-15</strain>
    </source>
</reference>
<dbReference type="Pfam" id="PF01223">
    <property type="entry name" value="Endonuclease_NS"/>
    <property type="match status" value="1"/>
</dbReference>
<dbReference type="EMBL" id="QKTW01000013">
    <property type="protein sequence ID" value="PZF73399.1"/>
    <property type="molecule type" value="Genomic_DNA"/>
</dbReference>
<proteinExistence type="inferred from homology"/>
<dbReference type="GO" id="GO:0046872">
    <property type="term" value="F:metal ion binding"/>
    <property type="evidence" value="ECO:0007669"/>
    <property type="project" value="UniProtKB-KW"/>
</dbReference>
<feature type="active site" description="Proton acceptor" evidence="8">
    <location>
        <position position="300"/>
    </location>
</feature>
<comment type="cofactor">
    <cofactor evidence="1">
        <name>Mg(2+)</name>
        <dbReference type="ChEBI" id="CHEBI:18420"/>
    </cofactor>
</comment>
<evidence type="ECO:0000256" key="1">
    <source>
        <dbReference type="ARBA" id="ARBA00001946"/>
    </source>
</evidence>
<dbReference type="GO" id="GO:0004519">
    <property type="term" value="F:endonuclease activity"/>
    <property type="evidence" value="ECO:0007669"/>
    <property type="project" value="UniProtKB-KW"/>
</dbReference>
<name>A0A2W2BB45_9BACT</name>
<dbReference type="InterPro" id="IPR018524">
    <property type="entry name" value="DNA/RNA_endonuclease_AS"/>
</dbReference>
<organism evidence="13 14">
    <name type="scientific">Taibaiella soli</name>
    <dbReference type="NCBI Taxonomy" id="1649169"/>
    <lineage>
        <taxon>Bacteria</taxon>
        <taxon>Pseudomonadati</taxon>
        <taxon>Bacteroidota</taxon>
        <taxon>Chitinophagia</taxon>
        <taxon>Chitinophagales</taxon>
        <taxon>Chitinophagaceae</taxon>
        <taxon>Taibaiella</taxon>
    </lineage>
</organism>
<feature type="domain" description="ENPP1-3/EXOG-like endonuclease/phosphodiesterase" evidence="11">
    <location>
        <begin position="238"/>
        <end position="449"/>
    </location>
</feature>
<dbReference type="SMART" id="SM00477">
    <property type="entry name" value="NUC"/>
    <property type="match status" value="1"/>
</dbReference>
<feature type="region of interest" description="Disordered" evidence="10">
    <location>
        <begin position="194"/>
        <end position="231"/>
    </location>
</feature>
<protein>
    <submittedName>
        <fullName evidence="13">DNA/RNA non-specific endonuclease</fullName>
    </submittedName>
</protein>
<dbReference type="PROSITE" id="PS51257">
    <property type="entry name" value="PROKAR_LIPOPROTEIN"/>
    <property type="match status" value="1"/>
</dbReference>
<dbReference type="InterPro" id="IPR001604">
    <property type="entry name" value="Endo_G_ENPP1-like_dom"/>
</dbReference>
<keyword evidence="6" id="KW-0378">Hydrolase</keyword>
<dbReference type="SMART" id="SM00892">
    <property type="entry name" value="Endonuclease_NS"/>
    <property type="match status" value="1"/>
</dbReference>
<feature type="compositionally biased region" description="Gly residues" evidence="10">
    <location>
        <begin position="195"/>
        <end position="207"/>
    </location>
</feature>
<dbReference type="OrthoDB" id="9811262at2"/>
<dbReference type="GO" id="GO:0003676">
    <property type="term" value="F:nucleic acid binding"/>
    <property type="evidence" value="ECO:0007669"/>
    <property type="project" value="InterPro"/>
</dbReference>
<evidence type="ECO:0000256" key="8">
    <source>
        <dbReference type="PIRSR" id="PIRSR640255-1"/>
    </source>
</evidence>
<comment type="similarity">
    <text evidence="2">Belongs to the DNA/RNA non-specific endonuclease family.</text>
</comment>
<dbReference type="Gene3D" id="3.40.570.10">
    <property type="entry name" value="Extracellular Endonuclease, subunit A"/>
    <property type="match status" value="1"/>
</dbReference>
<feature type="compositionally biased region" description="Polar residues" evidence="10">
    <location>
        <begin position="222"/>
        <end position="231"/>
    </location>
</feature>
<gene>
    <name evidence="13" type="ORF">DN068_08385</name>
</gene>
<dbReference type="InterPro" id="IPR044929">
    <property type="entry name" value="DNA/RNA_non-sp_Endonuclease_sf"/>
</dbReference>
<accession>A0A2W2BB45</accession>
<dbReference type="CDD" id="cd00091">
    <property type="entry name" value="NUC"/>
    <property type="match status" value="1"/>
</dbReference>
<evidence type="ECO:0000259" key="12">
    <source>
        <dbReference type="SMART" id="SM00892"/>
    </source>
</evidence>
<dbReference type="Proteomes" id="UP000248745">
    <property type="component" value="Unassembled WGS sequence"/>
</dbReference>
<keyword evidence="14" id="KW-1185">Reference proteome</keyword>
<evidence type="ECO:0000313" key="13">
    <source>
        <dbReference type="EMBL" id="PZF73399.1"/>
    </source>
</evidence>
<sequence>MKKQTLLLCAIALGSIFTGCKKNDEQNAPQANSANNHALHSTAKVTYTGLPETFESGSKTAYAAASVSLASGSWNMDDALIGNLSGDLKNGSQSVRIRNTGTLAMLFDVTSGATQVTFKYGIYGSDGSSTLALYYSTDGGSSWTQTGSALTATTTFTTATFPVTVTGNVRFKVTKLTGGTNRINIDDFDITSNDGTGGGSTGGGTTGGAATRDDNMGMGNPSGATTSTSNPNNYLLAKTQYTLSYNNSKGEANWVSWHLSSAWLGSATRCDCFTADATLPSTFFKATTSNYTNTGFDRGHMCPSADRNGSATDNSATFLMSNIMPQAPMLNQQPWENLEDYCRLLTSSGYEMYIIAGGYGQGGTGSNGGTTNTIASGSINVAAHCWKIIVILPIGTGDASRVSTSTRVIAVDMPNINTVNAHTWDYYRTTVDAIESATGYDFLSNVPTSIQAVIEAAVDNGPTS</sequence>
<dbReference type="SUPFAM" id="SSF54060">
    <property type="entry name" value="His-Me finger endonucleases"/>
    <property type="match status" value="1"/>
</dbReference>
<dbReference type="InterPro" id="IPR020821">
    <property type="entry name" value="ENPP1-3/EXOG-like_nuc-like"/>
</dbReference>
<evidence type="ECO:0000259" key="11">
    <source>
        <dbReference type="SMART" id="SM00477"/>
    </source>
</evidence>
<feature type="domain" description="DNA/RNA non-specific endonuclease/pyrophosphatase/phosphodiesterase" evidence="12">
    <location>
        <begin position="237"/>
        <end position="449"/>
    </location>
</feature>
<evidence type="ECO:0000256" key="3">
    <source>
        <dbReference type="ARBA" id="ARBA00022722"/>
    </source>
</evidence>
<evidence type="ECO:0000256" key="5">
    <source>
        <dbReference type="ARBA" id="ARBA00022759"/>
    </source>
</evidence>
<evidence type="ECO:0000256" key="10">
    <source>
        <dbReference type="SAM" id="MobiDB-lite"/>
    </source>
</evidence>
<dbReference type="PANTHER" id="PTHR13966:SF5">
    <property type="entry name" value="ENDONUCLEASE G, MITOCHONDRIAL"/>
    <property type="match status" value="1"/>
</dbReference>
<evidence type="ECO:0000256" key="6">
    <source>
        <dbReference type="ARBA" id="ARBA00022801"/>
    </source>
</evidence>
<dbReference type="PANTHER" id="PTHR13966">
    <property type="entry name" value="ENDONUCLEASE RELATED"/>
    <property type="match status" value="1"/>
</dbReference>
<dbReference type="Gene3D" id="2.60.120.260">
    <property type="entry name" value="Galactose-binding domain-like"/>
    <property type="match status" value="1"/>
</dbReference>
<evidence type="ECO:0000313" key="14">
    <source>
        <dbReference type="Proteomes" id="UP000248745"/>
    </source>
</evidence>
<dbReference type="InterPro" id="IPR044925">
    <property type="entry name" value="His-Me_finger_sf"/>
</dbReference>
<feature type="binding site" evidence="9">
    <location>
        <position position="331"/>
    </location>
    <ligand>
        <name>Mg(2+)</name>
        <dbReference type="ChEBI" id="CHEBI:18420"/>
        <note>catalytic</note>
    </ligand>
</feature>
<comment type="caution">
    <text evidence="13">The sequence shown here is derived from an EMBL/GenBank/DDBJ whole genome shotgun (WGS) entry which is preliminary data.</text>
</comment>
<dbReference type="GO" id="GO:0016787">
    <property type="term" value="F:hydrolase activity"/>
    <property type="evidence" value="ECO:0007669"/>
    <property type="project" value="UniProtKB-KW"/>
</dbReference>
<dbReference type="PROSITE" id="PS01070">
    <property type="entry name" value="NUCLEASE_NON_SPEC"/>
    <property type="match status" value="1"/>
</dbReference>
<evidence type="ECO:0000256" key="9">
    <source>
        <dbReference type="PIRSR" id="PIRSR640255-2"/>
    </source>
</evidence>
<evidence type="ECO:0000256" key="4">
    <source>
        <dbReference type="ARBA" id="ARBA00022723"/>
    </source>
</evidence>
<evidence type="ECO:0000256" key="2">
    <source>
        <dbReference type="ARBA" id="ARBA00010052"/>
    </source>
</evidence>
<evidence type="ECO:0000256" key="7">
    <source>
        <dbReference type="ARBA" id="ARBA00022842"/>
    </source>
</evidence>
<keyword evidence="5 13" id="KW-0255">Endonuclease</keyword>
<keyword evidence="7" id="KW-0460">Magnesium</keyword>
<dbReference type="RefSeq" id="WP_110998462.1">
    <property type="nucleotide sequence ID" value="NZ_QKTW01000013.1"/>
</dbReference>
<keyword evidence="3" id="KW-0540">Nuclease</keyword>
<keyword evidence="4 9" id="KW-0479">Metal-binding</keyword>